<dbReference type="NCBIfam" id="NF043033">
    <property type="entry name" value="OxoTetrIsom"/>
    <property type="match status" value="1"/>
</dbReference>
<dbReference type="InterPro" id="IPR026040">
    <property type="entry name" value="HyI-like"/>
</dbReference>
<dbReference type="EMBL" id="LT629750">
    <property type="protein sequence ID" value="SDS63282.1"/>
    <property type="molecule type" value="Genomic_DNA"/>
</dbReference>
<dbReference type="PIRSF" id="PIRSF006241">
    <property type="entry name" value="HyI"/>
    <property type="match status" value="1"/>
</dbReference>
<feature type="active site" description="Proton donor/acceptor" evidence="3">
    <location>
        <position position="238"/>
    </location>
</feature>
<sequence length="260" mass="29178">MPRFAANLSMMFNEVPFLDRFDAAAKAGFTAVEFLFPYEHPAEQVGERLHRNGLTQALFNLPPGNWAAGEKGFAALPDRFADLQQSLHTALPYAKATGVKRLHLMAGIASRDDRKAVEAFYKSVAWAAEFFGPHGIDVVLEPINPRNVPGYFLNDFAFARDLIDELKIPNLKLQFDIYHCQIIHGDVTMRLREMMPITGHIQIASIPSRNEPDGEELNYPFLFGELDRLGYKGFVGCEYNPRGKTSDGLGWFKPYAGVKP</sequence>
<dbReference type="AlphaFoldDB" id="A0A1H1TSU3"/>
<evidence type="ECO:0000259" key="4">
    <source>
        <dbReference type="Pfam" id="PF01261"/>
    </source>
</evidence>
<dbReference type="Pfam" id="PF01261">
    <property type="entry name" value="AP_endonuc_2"/>
    <property type="match status" value="1"/>
</dbReference>
<proteinExistence type="inferred from homology"/>
<comment type="similarity">
    <text evidence="2">Belongs to the hyi family.</text>
</comment>
<dbReference type="GO" id="GO:0008903">
    <property type="term" value="F:hydroxypyruvate isomerase activity"/>
    <property type="evidence" value="ECO:0007669"/>
    <property type="project" value="TreeGrafter"/>
</dbReference>
<evidence type="ECO:0000256" key="1">
    <source>
        <dbReference type="ARBA" id="ARBA00023235"/>
    </source>
</evidence>
<evidence type="ECO:0000256" key="3">
    <source>
        <dbReference type="PIRSR" id="PIRSR006241-50"/>
    </source>
</evidence>
<keyword evidence="5" id="KW-0670">Pyruvate</keyword>
<protein>
    <submittedName>
        <fullName evidence="5">Hydroxypyruvate isomerase</fullName>
    </submittedName>
</protein>
<evidence type="ECO:0000256" key="2">
    <source>
        <dbReference type="PIRNR" id="PIRNR006241"/>
    </source>
</evidence>
<dbReference type="GO" id="GO:0046487">
    <property type="term" value="P:glyoxylate metabolic process"/>
    <property type="evidence" value="ECO:0007669"/>
    <property type="project" value="TreeGrafter"/>
</dbReference>
<dbReference type="InterPro" id="IPR053398">
    <property type="entry name" value="HPT_OtnI_isomerases"/>
</dbReference>
<dbReference type="InterPro" id="IPR013022">
    <property type="entry name" value="Xyl_isomerase-like_TIM-brl"/>
</dbReference>
<dbReference type="SUPFAM" id="SSF51658">
    <property type="entry name" value="Xylose isomerase-like"/>
    <property type="match status" value="1"/>
</dbReference>
<evidence type="ECO:0000313" key="6">
    <source>
        <dbReference type="Proteomes" id="UP000243904"/>
    </source>
</evidence>
<evidence type="ECO:0000313" key="5">
    <source>
        <dbReference type="EMBL" id="SDS63282.1"/>
    </source>
</evidence>
<keyword evidence="6" id="KW-1185">Reference proteome</keyword>
<organism evidence="5 6">
    <name type="scientific">Bradyrhizobium canariense</name>
    <dbReference type="NCBI Taxonomy" id="255045"/>
    <lineage>
        <taxon>Bacteria</taxon>
        <taxon>Pseudomonadati</taxon>
        <taxon>Pseudomonadota</taxon>
        <taxon>Alphaproteobacteria</taxon>
        <taxon>Hyphomicrobiales</taxon>
        <taxon>Nitrobacteraceae</taxon>
        <taxon>Bradyrhizobium</taxon>
    </lineage>
</organism>
<feature type="active site" description="Proton donor/acceptor" evidence="3">
    <location>
        <position position="141"/>
    </location>
</feature>
<dbReference type="PANTHER" id="PTHR43489">
    <property type="entry name" value="ISOMERASE"/>
    <property type="match status" value="1"/>
</dbReference>
<dbReference type="InterPro" id="IPR036237">
    <property type="entry name" value="Xyl_isomerase-like_sf"/>
</dbReference>
<dbReference type="InterPro" id="IPR050417">
    <property type="entry name" value="Sugar_Epim/Isomerase"/>
</dbReference>
<reference evidence="6" key="1">
    <citation type="submission" date="2016-10" db="EMBL/GenBank/DDBJ databases">
        <authorList>
            <person name="Varghese N."/>
            <person name="Submissions S."/>
        </authorList>
    </citation>
    <scope>NUCLEOTIDE SEQUENCE [LARGE SCALE GENOMIC DNA]</scope>
    <source>
        <strain evidence="6">GAS369</strain>
    </source>
</reference>
<dbReference type="Proteomes" id="UP000243904">
    <property type="component" value="Chromosome I"/>
</dbReference>
<keyword evidence="1 2" id="KW-0413">Isomerase</keyword>
<gene>
    <name evidence="5" type="ORF">SAMN05444158_2671</name>
</gene>
<feature type="domain" description="Xylose isomerase-like TIM barrel" evidence="4">
    <location>
        <begin position="21"/>
        <end position="254"/>
    </location>
</feature>
<dbReference type="FunFam" id="3.20.20.150:FF:000007">
    <property type="entry name" value="Hydroxypyruvate isomerase"/>
    <property type="match status" value="1"/>
</dbReference>
<accession>A0A1H1TSU3</accession>
<dbReference type="PANTHER" id="PTHR43489:SF6">
    <property type="entry name" value="HYDROXYPYRUVATE ISOMERASE-RELATED"/>
    <property type="match status" value="1"/>
</dbReference>
<dbReference type="Gene3D" id="3.20.20.150">
    <property type="entry name" value="Divalent-metal-dependent TIM barrel enzymes"/>
    <property type="match status" value="1"/>
</dbReference>
<dbReference type="RefSeq" id="WP_146687566.1">
    <property type="nucleotide sequence ID" value="NZ_LT629750.1"/>
</dbReference>
<name>A0A1H1TSU3_9BRAD</name>